<gene>
    <name evidence="1" type="ORF">OLC1_LOCUS21113</name>
</gene>
<dbReference type="InterPro" id="IPR029055">
    <property type="entry name" value="Ntn_hydrolases_N"/>
</dbReference>
<evidence type="ECO:0000313" key="1">
    <source>
        <dbReference type="EMBL" id="CAI9114321.1"/>
    </source>
</evidence>
<reference evidence="1" key="1">
    <citation type="submission" date="2023-03" db="EMBL/GenBank/DDBJ databases">
        <authorList>
            <person name="Julca I."/>
        </authorList>
    </citation>
    <scope>NUCLEOTIDE SEQUENCE</scope>
</reference>
<sequence length="311" mass="34605">MARGMCNHSSRFCLKNRCGKNPGKYCTCKQQRQRFSRRFTRGKHCKRGTCITVMKFENEFGKNAIFMGGDSRRGFMVKTTPKQMVVTDDMVLKIRPVGRTRIFVAGTGDAYNIELAHGFMSSSFASQFNTPYEVAQCLKSEFYNCGASFIVAGWTKKHGAEAYFVDKKSKINVVSDYHTLGCGRRGAAAAYRDPVRGYQPICTINDAAEIVRRAVCFGAAASAGVGGTLYGILLLFNLQFEILYPGSYIVDSGYFSYGFVFSFVDEYVGGDDGVYNNLGIERNIAVRNETIYGIGPPRDVIVYDYPSDLEV</sequence>
<dbReference type="AlphaFoldDB" id="A0AAV1E292"/>
<protein>
    <submittedName>
        <fullName evidence="1">OLC1v1015024C5</fullName>
    </submittedName>
</protein>
<proteinExistence type="predicted"/>
<dbReference type="Gene3D" id="3.60.20.10">
    <property type="entry name" value="Glutamine Phosphoribosylpyrophosphate, subunit 1, domain 1"/>
    <property type="match status" value="1"/>
</dbReference>
<keyword evidence="2" id="KW-1185">Reference proteome</keyword>
<evidence type="ECO:0000313" key="2">
    <source>
        <dbReference type="Proteomes" id="UP001161247"/>
    </source>
</evidence>
<name>A0AAV1E292_OLDCO</name>
<accession>A0AAV1E292</accession>
<dbReference type="SUPFAM" id="SSF56235">
    <property type="entry name" value="N-terminal nucleophile aminohydrolases (Ntn hydrolases)"/>
    <property type="match status" value="1"/>
</dbReference>
<organism evidence="1 2">
    <name type="scientific">Oldenlandia corymbosa var. corymbosa</name>
    <dbReference type="NCBI Taxonomy" id="529605"/>
    <lineage>
        <taxon>Eukaryota</taxon>
        <taxon>Viridiplantae</taxon>
        <taxon>Streptophyta</taxon>
        <taxon>Embryophyta</taxon>
        <taxon>Tracheophyta</taxon>
        <taxon>Spermatophyta</taxon>
        <taxon>Magnoliopsida</taxon>
        <taxon>eudicotyledons</taxon>
        <taxon>Gunneridae</taxon>
        <taxon>Pentapetalae</taxon>
        <taxon>asterids</taxon>
        <taxon>lamiids</taxon>
        <taxon>Gentianales</taxon>
        <taxon>Rubiaceae</taxon>
        <taxon>Rubioideae</taxon>
        <taxon>Spermacoceae</taxon>
        <taxon>Hedyotis-Oldenlandia complex</taxon>
        <taxon>Oldenlandia</taxon>
    </lineage>
</organism>
<dbReference type="EMBL" id="OX459124">
    <property type="protein sequence ID" value="CAI9114321.1"/>
    <property type="molecule type" value="Genomic_DNA"/>
</dbReference>
<dbReference type="Proteomes" id="UP001161247">
    <property type="component" value="Chromosome 7"/>
</dbReference>